<dbReference type="RefSeq" id="WP_349352388.1">
    <property type="nucleotide sequence ID" value="NZ_CP157804.1"/>
</dbReference>
<dbReference type="PANTHER" id="PTHR43739:SF5">
    <property type="entry name" value="EXO-ALPHA-SIALIDASE"/>
    <property type="match status" value="1"/>
</dbReference>
<feature type="domain" description="Sortilin N-terminal" evidence="3">
    <location>
        <begin position="293"/>
        <end position="423"/>
    </location>
</feature>
<feature type="domain" description="Sortilin N-terminal" evidence="3">
    <location>
        <begin position="133"/>
        <end position="258"/>
    </location>
</feature>
<proteinExistence type="predicted"/>
<reference evidence="4" key="1">
    <citation type="submission" date="2024-05" db="EMBL/GenBank/DDBJ databases">
        <title>Draft Genome Sequences of Flagellimonas sp. MMG031 and Marinobacter sp. MMG032 Isolated from the dinoflagellate Symbiodinium pilosum.</title>
        <authorList>
            <person name="Shikuma N.J."/>
            <person name="Farrell M.V."/>
        </authorList>
    </citation>
    <scope>NUCLEOTIDE SEQUENCE</scope>
    <source>
        <strain evidence="4">MMG031</strain>
    </source>
</reference>
<dbReference type="EMBL" id="CP157804">
    <property type="protein sequence ID" value="XBQ23989.1"/>
    <property type="molecule type" value="Genomic_DNA"/>
</dbReference>
<dbReference type="InterPro" id="IPR031778">
    <property type="entry name" value="Sortilin_N"/>
</dbReference>
<evidence type="ECO:0000256" key="1">
    <source>
        <dbReference type="ARBA" id="ARBA00022737"/>
    </source>
</evidence>
<keyword evidence="4" id="KW-0378">Hydrolase</keyword>
<dbReference type="Pfam" id="PF15902">
    <property type="entry name" value="Sortilin-Vps10"/>
    <property type="match status" value="2"/>
</dbReference>
<feature type="signal peptide" evidence="2">
    <location>
        <begin position="1"/>
        <end position="24"/>
    </location>
</feature>
<keyword evidence="1" id="KW-0677">Repeat</keyword>
<protein>
    <submittedName>
        <fullName evidence="4">Glycosyl hydrolase</fullName>
    </submittedName>
</protein>
<dbReference type="InterPro" id="IPR015943">
    <property type="entry name" value="WD40/YVTN_repeat-like_dom_sf"/>
</dbReference>
<dbReference type="InterPro" id="IPR036278">
    <property type="entry name" value="Sialidase_sf"/>
</dbReference>
<keyword evidence="2" id="KW-0732">Signal</keyword>
<organism evidence="4">
    <name type="scientific">Flagellimonas sp. MMG031</name>
    <dbReference type="NCBI Taxonomy" id="3158549"/>
    <lineage>
        <taxon>Bacteria</taxon>
        <taxon>Pseudomonadati</taxon>
        <taxon>Bacteroidota</taxon>
        <taxon>Flavobacteriia</taxon>
        <taxon>Flavobacteriales</taxon>
        <taxon>Flavobacteriaceae</taxon>
        <taxon>Flagellimonas</taxon>
    </lineage>
</organism>
<dbReference type="GO" id="GO:0010411">
    <property type="term" value="P:xyloglucan metabolic process"/>
    <property type="evidence" value="ECO:0007669"/>
    <property type="project" value="TreeGrafter"/>
</dbReference>
<dbReference type="Gene3D" id="2.130.10.10">
    <property type="entry name" value="YVTN repeat-like/Quinoprotein amine dehydrogenase"/>
    <property type="match status" value="4"/>
</dbReference>
<dbReference type="GO" id="GO:0016787">
    <property type="term" value="F:hydrolase activity"/>
    <property type="evidence" value="ECO:0007669"/>
    <property type="project" value="UniProtKB-KW"/>
</dbReference>
<evidence type="ECO:0000313" key="4">
    <source>
        <dbReference type="EMBL" id="XBQ23989.1"/>
    </source>
</evidence>
<feature type="chain" id="PRO_5043470540" evidence="2">
    <location>
        <begin position="25"/>
        <end position="1044"/>
    </location>
</feature>
<accession>A0AAU7N034</accession>
<gene>
    <name evidence="4" type="ORF">ABNE31_03495</name>
</gene>
<dbReference type="SUPFAM" id="SSF50939">
    <property type="entry name" value="Sialidases"/>
    <property type="match status" value="2"/>
</dbReference>
<name>A0AAU7N034_9FLAO</name>
<evidence type="ECO:0000256" key="2">
    <source>
        <dbReference type="SAM" id="SignalP"/>
    </source>
</evidence>
<sequence length="1044" mass="116998">MKICFFKIGMLLLTATLFISPVHSQRRNKKQSGPQYPEELYSSLEYRLIGPFRGGRSGTVAGVPGKPNLYYFGATGGGVWRTKDGGGTWENISDGYFGGSIGAVEVAQSDPNVIYVGGGEQTVRGNVSSGYGVWKTVDAGKTWTSLGLDESRHISRMRIHPKDHNIVYAAVMGNLYKPTTERGVYKSTNGGETWEKVLYANDMAGAVDLTFDPNNPRILYASTWRIQRTPYNLSSGGVGSALWKSTDSGETWTEISKNKGFATDTLGIIGVAVSPVNSNRVWAMVENKEKGGLYRSDDAGATWTLVNSDRSLRQRAWYYTRVYADTNNEDVVYVLNVSYHKSTDGGKTFKSNNAPHGDHHDLWIAPEDSNRMIMADDGGAQVSFDGGETWSTYHNQPTAQFYRVTTDDAFPYRIYVAQQDNSTIRINYRSDDGSIGEDDWEETAGGESAHIAVDPENNDIVYGGSYGGFLTRVNHANKTVRAVNVWPDNPMGHGAEGMKYRFQWNFPIMFSKHDPNKLYTFSNHVHMTTNEGQSWELLSGDLTRNDPTKLVSSGGPITQDNTSVEYYCTIFAANESPLKEGLLWVGSDDGLIHVTKDGGQTWENVTPPNMPEWNMINSIEPSAFDEGTCYVAATRYKLGDFAPYLYKTTDYGKTWTKITDGIEDEHFTRVVREDPKRKGLLYAGTETGMYISFNDGAQWEKFQLNLPIVPITDLTIKDDNLIVATQGRSIWVIDDLTVLHQLDNAKKSADAILYKPRDSYRTKGRASRRPSKTEGENLPNGVITHFYLKDVSEKDSIALTYTKMNGDTLATYSTYAKEKDKKLEAKKGGNTYVWDTRGKGAERLDGMILWWANLSGPKAVPGTYKVHLNVNGETQSENFTILPDPRAEVTVADMQKQYDFITEVNETVDKAHQSIKKIRAINGKLDEFIKKYKDEEATKALVEKAKSLKEEFGSVEKALYQTQNRSNQDPLNFPIRLTNKLAHLNSLVSLDDFPPTEQDIAVKNEMTQKINEQLRTFDNLMDKEIATFNEEFNQLKLDYLSIEE</sequence>
<evidence type="ECO:0000259" key="3">
    <source>
        <dbReference type="Pfam" id="PF15902"/>
    </source>
</evidence>
<dbReference type="AlphaFoldDB" id="A0AAU7N034"/>
<dbReference type="CDD" id="cd15482">
    <property type="entry name" value="Sialidase_non-viral"/>
    <property type="match status" value="3"/>
</dbReference>
<dbReference type="InterPro" id="IPR052025">
    <property type="entry name" value="Xyloglucanase_GH74"/>
</dbReference>
<dbReference type="KEGG" id="fld:ABNE31_03495"/>
<dbReference type="PANTHER" id="PTHR43739">
    <property type="entry name" value="XYLOGLUCANASE (EUROFUNG)"/>
    <property type="match status" value="1"/>
</dbReference>